<dbReference type="InterPro" id="IPR036909">
    <property type="entry name" value="Cyt_c-like_dom_sf"/>
</dbReference>
<sequence>MKNYSIFFAVTLIVTASLSHAQNPLENDAEKLKQGQRLFNHSCAMCHGKQAEKSAFGKSAIINTLKKDEIITALTKRKSGEIIGGGNGAKSRLTENEIEIIAEYIQTLIK</sequence>
<evidence type="ECO:0000256" key="3">
    <source>
        <dbReference type="ARBA" id="ARBA00023004"/>
    </source>
</evidence>
<feature type="chain" id="PRO_5045576437" evidence="5">
    <location>
        <begin position="22"/>
        <end position="110"/>
    </location>
</feature>
<evidence type="ECO:0000256" key="1">
    <source>
        <dbReference type="ARBA" id="ARBA00022617"/>
    </source>
</evidence>
<proteinExistence type="predicted"/>
<dbReference type="EMBL" id="JBHTJN010000008">
    <property type="protein sequence ID" value="MFD0965842.1"/>
    <property type="molecule type" value="Genomic_DNA"/>
</dbReference>
<evidence type="ECO:0000256" key="2">
    <source>
        <dbReference type="ARBA" id="ARBA00022723"/>
    </source>
</evidence>
<evidence type="ECO:0000259" key="6">
    <source>
        <dbReference type="PROSITE" id="PS51007"/>
    </source>
</evidence>
<evidence type="ECO:0000313" key="7">
    <source>
        <dbReference type="EMBL" id="MFD0965842.1"/>
    </source>
</evidence>
<reference evidence="8" key="1">
    <citation type="journal article" date="2019" name="Int. J. Syst. Evol. Microbiol.">
        <title>The Global Catalogue of Microorganisms (GCM) 10K type strain sequencing project: providing services to taxonomists for standard genome sequencing and annotation.</title>
        <authorList>
            <consortium name="The Broad Institute Genomics Platform"/>
            <consortium name="The Broad Institute Genome Sequencing Center for Infectious Disease"/>
            <person name="Wu L."/>
            <person name="Ma J."/>
        </authorList>
    </citation>
    <scope>NUCLEOTIDE SEQUENCE [LARGE SCALE GENOMIC DNA]</scope>
    <source>
        <strain evidence="8">CCUG 61707</strain>
    </source>
</reference>
<dbReference type="Proteomes" id="UP001596996">
    <property type="component" value="Unassembled WGS sequence"/>
</dbReference>
<keyword evidence="8" id="KW-1185">Reference proteome</keyword>
<evidence type="ECO:0000256" key="5">
    <source>
        <dbReference type="SAM" id="SignalP"/>
    </source>
</evidence>
<comment type="caution">
    <text evidence="7">The sequence shown here is derived from an EMBL/GenBank/DDBJ whole genome shotgun (WGS) entry which is preliminary data.</text>
</comment>
<protein>
    <submittedName>
        <fullName evidence="7">C-type cytochrome</fullName>
    </submittedName>
</protein>
<name>A0ABW3I8U7_9PAST</name>
<dbReference type="Gene3D" id="1.10.760.10">
    <property type="entry name" value="Cytochrome c-like domain"/>
    <property type="match status" value="1"/>
</dbReference>
<evidence type="ECO:0000313" key="8">
    <source>
        <dbReference type="Proteomes" id="UP001596996"/>
    </source>
</evidence>
<keyword evidence="1 4" id="KW-0349">Heme</keyword>
<keyword evidence="5" id="KW-0732">Signal</keyword>
<feature type="signal peptide" evidence="5">
    <location>
        <begin position="1"/>
        <end position="21"/>
    </location>
</feature>
<dbReference type="RefSeq" id="WP_380819157.1">
    <property type="nucleotide sequence ID" value="NZ_JBHTJN010000008.1"/>
</dbReference>
<dbReference type="PROSITE" id="PS51007">
    <property type="entry name" value="CYTC"/>
    <property type="match status" value="1"/>
</dbReference>
<accession>A0ABW3I8U7</accession>
<keyword evidence="3 4" id="KW-0408">Iron</keyword>
<dbReference type="InterPro" id="IPR009056">
    <property type="entry name" value="Cyt_c-like_dom"/>
</dbReference>
<gene>
    <name evidence="7" type="ORF">ACFQ02_03100</name>
</gene>
<feature type="domain" description="Cytochrome c" evidence="6">
    <location>
        <begin position="30"/>
        <end position="109"/>
    </location>
</feature>
<organism evidence="7 8">
    <name type="scientific">Seminibacterium arietis</name>
    <dbReference type="NCBI Taxonomy" id="1173502"/>
    <lineage>
        <taxon>Bacteria</taxon>
        <taxon>Pseudomonadati</taxon>
        <taxon>Pseudomonadota</taxon>
        <taxon>Gammaproteobacteria</taxon>
        <taxon>Pasteurellales</taxon>
        <taxon>Pasteurellaceae</taxon>
        <taxon>Seminibacterium</taxon>
    </lineage>
</organism>
<dbReference type="SUPFAM" id="SSF46626">
    <property type="entry name" value="Cytochrome c"/>
    <property type="match status" value="1"/>
</dbReference>
<keyword evidence="2 4" id="KW-0479">Metal-binding</keyword>
<evidence type="ECO:0000256" key="4">
    <source>
        <dbReference type="PROSITE-ProRule" id="PRU00433"/>
    </source>
</evidence>
<dbReference type="Pfam" id="PF13442">
    <property type="entry name" value="Cytochrome_CBB3"/>
    <property type="match status" value="1"/>
</dbReference>